<dbReference type="AlphaFoldDB" id="A0A1B6CE07"/>
<dbReference type="EMBL" id="GEDC01025619">
    <property type="protein sequence ID" value="JAS11679.1"/>
    <property type="molecule type" value="Transcribed_RNA"/>
</dbReference>
<dbReference type="Gene3D" id="3.15.10.50">
    <property type="match status" value="1"/>
</dbReference>
<reference evidence="1" key="1">
    <citation type="submission" date="2015-12" db="EMBL/GenBank/DDBJ databases">
        <title>De novo transcriptome assembly of four potential Pierce s Disease insect vectors from Arizona vineyards.</title>
        <authorList>
            <person name="Tassone E.E."/>
        </authorList>
    </citation>
    <scope>NUCLEOTIDE SEQUENCE</scope>
</reference>
<protein>
    <submittedName>
        <fullName evidence="1">Uncharacterized protein</fullName>
    </submittedName>
</protein>
<accession>A0A1B6CE07</accession>
<organism evidence="1">
    <name type="scientific">Clastoptera arizonana</name>
    <name type="common">Arizona spittle bug</name>
    <dbReference type="NCBI Taxonomy" id="38151"/>
    <lineage>
        <taxon>Eukaryota</taxon>
        <taxon>Metazoa</taxon>
        <taxon>Ecdysozoa</taxon>
        <taxon>Arthropoda</taxon>
        <taxon>Hexapoda</taxon>
        <taxon>Insecta</taxon>
        <taxon>Pterygota</taxon>
        <taxon>Neoptera</taxon>
        <taxon>Paraneoptera</taxon>
        <taxon>Hemiptera</taxon>
        <taxon>Auchenorrhyncha</taxon>
        <taxon>Cercopoidea</taxon>
        <taxon>Clastopteridae</taxon>
        <taxon>Clastoptera</taxon>
    </lineage>
</organism>
<dbReference type="InterPro" id="IPR020234">
    <property type="entry name" value="Mite_allergen_group-7"/>
</dbReference>
<gene>
    <name evidence="1" type="ORF">g.27020</name>
</gene>
<name>A0A1B6CE07_9HEMI</name>
<dbReference type="Pfam" id="PF16984">
    <property type="entry name" value="Grp7_allergen"/>
    <property type="match status" value="1"/>
</dbReference>
<evidence type="ECO:0000313" key="1">
    <source>
        <dbReference type="EMBL" id="JAS11679.1"/>
    </source>
</evidence>
<proteinExistence type="predicted"/>
<dbReference type="InterPro" id="IPR038602">
    <property type="entry name" value="Mite_allergen_7_sf"/>
</dbReference>
<sequence>MHQKKLISGIAITNGNINGPHVESLYVLSTNYVKPSFEESIEFKDTYGDLLLHKLDREITYHLSKTIKMKINTALTKPIKLSRQEVDTQTQVLIKNYQIDLISNGNNLVDNVLKFVADFVQGQFQDKFPLPNLNERFSVNVIIIPVNGGFVANKGIAKGIKTIYRNGNVVLGTGNDSLLHFYGGLGFKNLKVRFNYYRAEVLGIGPTGMIDVQLAPLNILLYVRVNTSGPSINLEYFRIMNVGGVRLNLTGLGSQLNWLVSMATTWIFGLYRDRIIRILEKRVTEVLNKTLLEGSIDDLLNG</sequence>